<dbReference type="CDD" id="cd00082">
    <property type="entry name" value="HisKA"/>
    <property type="match status" value="1"/>
</dbReference>
<dbReference type="STRING" id="1077936.SAMN05421545_3449"/>
<dbReference type="EMBL" id="FTNM01000006">
    <property type="protein sequence ID" value="SIR40490.1"/>
    <property type="molecule type" value="Genomic_DNA"/>
</dbReference>
<keyword evidence="8" id="KW-1185">Reference proteome</keyword>
<dbReference type="PANTHER" id="PTHR43547:SF2">
    <property type="entry name" value="HYBRID SIGNAL TRANSDUCTION HISTIDINE KINASE C"/>
    <property type="match status" value="1"/>
</dbReference>
<evidence type="ECO:0000313" key="7">
    <source>
        <dbReference type="EMBL" id="SIR40490.1"/>
    </source>
</evidence>
<sequence length="342" mass="38949">MFQFDLAQNKFSFLSSAFRDLWEPEQERLQRQPQLLLDTVPEEDRAVVVDCWHKLLRGEPVEKTIRMMRNNRLRHMRCSVYPIRDAAQKIVAVAGMAEDTSRQQEFINYLAEFGRRKDSALEMVMHDLHGPLAIVQSVAALLRKDTQDNRLEEVVQYTTIIENACIQCTDLIRDLLSEEHLVSPEISVTRTRVDLNKLISSMAEFYQKGQIVQQTLVLDLPQEPLVLDLDQIKISQVLNNLISNSIKFTPSTGNITISAYQEGDEVVIEHSDTGIGIPENLHAKLFERKANVGRSGLNGEKSRGLGLSIVYELVRLHGGHISVHSREHEGARFVIRLPLYAD</sequence>
<dbReference type="Gene3D" id="3.30.565.10">
    <property type="entry name" value="Histidine kinase-like ATPase, C-terminal domain"/>
    <property type="match status" value="1"/>
</dbReference>
<dbReference type="InterPro" id="IPR003594">
    <property type="entry name" value="HATPase_dom"/>
</dbReference>
<evidence type="ECO:0000313" key="8">
    <source>
        <dbReference type="Proteomes" id="UP000185924"/>
    </source>
</evidence>
<protein>
    <recommendedName>
        <fullName evidence="2">histidine kinase</fullName>
        <ecNumber evidence="2">2.7.13.3</ecNumber>
    </recommendedName>
</protein>
<comment type="catalytic activity">
    <reaction evidence="1">
        <text>ATP + protein L-histidine = ADP + protein N-phospho-L-histidine.</text>
        <dbReference type="EC" id="2.7.13.3"/>
    </reaction>
</comment>
<reference evidence="8" key="1">
    <citation type="submission" date="2017-01" db="EMBL/GenBank/DDBJ databases">
        <authorList>
            <person name="Varghese N."/>
            <person name="Submissions S."/>
        </authorList>
    </citation>
    <scope>NUCLEOTIDE SEQUENCE [LARGE SCALE GENOMIC DNA]</scope>
    <source>
        <strain evidence="8">DM9</strain>
    </source>
</reference>
<dbReference type="InterPro" id="IPR013656">
    <property type="entry name" value="PAS_4"/>
</dbReference>
<dbReference type="SUPFAM" id="SSF55874">
    <property type="entry name" value="ATPase domain of HSP90 chaperone/DNA topoisomerase II/histidine kinase"/>
    <property type="match status" value="1"/>
</dbReference>
<dbReference type="Pfam" id="PF00512">
    <property type="entry name" value="HisKA"/>
    <property type="match status" value="1"/>
</dbReference>
<evidence type="ECO:0000256" key="4">
    <source>
        <dbReference type="ARBA" id="ARBA00022679"/>
    </source>
</evidence>
<dbReference type="PANTHER" id="PTHR43547">
    <property type="entry name" value="TWO-COMPONENT HISTIDINE KINASE"/>
    <property type="match status" value="1"/>
</dbReference>
<dbReference type="RefSeq" id="WP_159439868.1">
    <property type="nucleotide sequence ID" value="NZ_FTNM01000006.1"/>
</dbReference>
<dbReference type="InterPro" id="IPR035965">
    <property type="entry name" value="PAS-like_dom_sf"/>
</dbReference>
<evidence type="ECO:0000256" key="2">
    <source>
        <dbReference type="ARBA" id="ARBA00012438"/>
    </source>
</evidence>
<dbReference type="InterPro" id="IPR005467">
    <property type="entry name" value="His_kinase_dom"/>
</dbReference>
<dbReference type="OrthoDB" id="9757990at2"/>
<dbReference type="Proteomes" id="UP000185924">
    <property type="component" value="Unassembled WGS sequence"/>
</dbReference>
<dbReference type="InterPro" id="IPR036097">
    <property type="entry name" value="HisK_dim/P_sf"/>
</dbReference>
<accession>A0A1N7AMW7</accession>
<dbReference type="SMART" id="SM00387">
    <property type="entry name" value="HATPase_c"/>
    <property type="match status" value="1"/>
</dbReference>
<dbReference type="CDD" id="cd00075">
    <property type="entry name" value="HATPase"/>
    <property type="match status" value="1"/>
</dbReference>
<feature type="domain" description="Histidine kinase" evidence="6">
    <location>
        <begin position="123"/>
        <end position="341"/>
    </location>
</feature>
<evidence type="ECO:0000256" key="1">
    <source>
        <dbReference type="ARBA" id="ARBA00000085"/>
    </source>
</evidence>
<proteinExistence type="predicted"/>
<evidence type="ECO:0000256" key="3">
    <source>
        <dbReference type="ARBA" id="ARBA00022553"/>
    </source>
</evidence>
<evidence type="ECO:0000256" key="5">
    <source>
        <dbReference type="ARBA" id="ARBA00022777"/>
    </source>
</evidence>
<name>A0A1N7AMW7_9BACT</name>
<dbReference type="PRINTS" id="PR00344">
    <property type="entry name" value="BCTRLSENSOR"/>
</dbReference>
<dbReference type="SUPFAM" id="SSF55785">
    <property type="entry name" value="PYP-like sensor domain (PAS domain)"/>
    <property type="match status" value="1"/>
</dbReference>
<dbReference type="GO" id="GO:0000155">
    <property type="term" value="F:phosphorelay sensor kinase activity"/>
    <property type="evidence" value="ECO:0007669"/>
    <property type="project" value="InterPro"/>
</dbReference>
<keyword evidence="3" id="KW-0597">Phosphoprotein</keyword>
<dbReference type="Gene3D" id="3.30.450.20">
    <property type="entry name" value="PAS domain"/>
    <property type="match status" value="1"/>
</dbReference>
<dbReference type="InterPro" id="IPR003661">
    <property type="entry name" value="HisK_dim/P_dom"/>
</dbReference>
<gene>
    <name evidence="7" type="ORF">SAMN05421545_3449</name>
</gene>
<keyword evidence="4" id="KW-0808">Transferase</keyword>
<organism evidence="7 8">
    <name type="scientific">Pontibacter lucknowensis</name>
    <dbReference type="NCBI Taxonomy" id="1077936"/>
    <lineage>
        <taxon>Bacteria</taxon>
        <taxon>Pseudomonadati</taxon>
        <taxon>Bacteroidota</taxon>
        <taxon>Cytophagia</taxon>
        <taxon>Cytophagales</taxon>
        <taxon>Hymenobacteraceae</taxon>
        <taxon>Pontibacter</taxon>
    </lineage>
</organism>
<dbReference type="InterPro" id="IPR036890">
    <property type="entry name" value="HATPase_C_sf"/>
</dbReference>
<dbReference type="Pfam" id="PF08448">
    <property type="entry name" value="PAS_4"/>
    <property type="match status" value="1"/>
</dbReference>
<dbReference type="InterPro" id="IPR004358">
    <property type="entry name" value="Sig_transdc_His_kin-like_C"/>
</dbReference>
<dbReference type="SUPFAM" id="SSF47384">
    <property type="entry name" value="Homodimeric domain of signal transducing histidine kinase"/>
    <property type="match status" value="1"/>
</dbReference>
<evidence type="ECO:0000259" key="6">
    <source>
        <dbReference type="PROSITE" id="PS50109"/>
    </source>
</evidence>
<dbReference type="AlphaFoldDB" id="A0A1N7AMW7"/>
<dbReference type="EC" id="2.7.13.3" evidence="2"/>
<keyword evidence="5" id="KW-0418">Kinase</keyword>
<dbReference type="Gene3D" id="1.10.287.130">
    <property type="match status" value="1"/>
</dbReference>
<dbReference type="PROSITE" id="PS50109">
    <property type="entry name" value="HIS_KIN"/>
    <property type="match status" value="1"/>
</dbReference>
<dbReference type="Pfam" id="PF02518">
    <property type="entry name" value="HATPase_c"/>
    <property type="match status" value="1"/>
</dbReference>
<dbReference type="FunFam" id="3.30.565.10:FF:000006">
    <property type="entry name" value="Sensor histidine kinase WalK"/>
    <property type="match status" value="1"/>
</dbReference>